<evidence type="ECO:0000313" key="3">
    <source>
        <dbReference type="EMBL" id="MDB9223758.1"/>
    </source>
</evidence>
<gene>
    <name evidence="5" type="ORF">DWW24_18405</name>
    <name evidence="4" type="ORF">DWW57_13330</name>
    <name evidence="6" type="ORF">DXA53_17725</name>
    <name evidence="2" type="ORF">L0P03_09525</name>
    <name evidence="3" type="ORF">PN645_12170</name>
</gene>
<name>A0A1Y3Y6S9_9BACT</name>
<reference evidence="3" key="3">
    <citation type="submission" date="2023-01" db="EMBL/GenBank/DDBJ databases">
        <title>Human gut microbiome strain richness.</title>
        <authorList>
            <person name="Chen-Liaw A."/>
        </authorList>
    </citation>
    <scope>NUCLEOTIDE SEQUENCE</scope>
    <source>
        <strain evidence="3">RTP21484st1_B7_RTP21484_190118</strain>
    </source>
</reference>
<protein>
    <submittedName>
        <fullName evidence="6">SRPBCC domain-containing protein</fullName>
    </submittedName>
    <submittedName>
        <fullName evidence="2">START-like domain-containing protein</fullName>
    </submittedName>
</protein>
<evidence type="ECO:0000259" key="1">
    <source>
        <dbReference type="Pfam" id="PF19569"/>
    </source>
</evidence>
<dbReference type="Gene3D" id="3.30.530.20">
    <property type="match status" value="1"/>
</dbReference>
<dbReference type="Proteomes" id="UP000284243">
    <property type="component" value="Unassembled WGS sequence"/>
</dbReference>
<evidence type="ECO:0000313" key="4">
    <source>
        <dbReference type="EMBL" id="RGU55184.1"/>
    </source>
</evidence>
<dbReference type="InterPro" id="IPR023393">
    <property type="entry name" value="START-like_dom_sf"/>
</dbReference>
<evidence type="ECO:0000313" key="5">
    <source>
        <dbReference type="EMBL" id="RGV19443.1"/>
    </source>
</evidence>
<dbReference type="EMBL" id="QRYW01000050">
    <property type="protein sequence ID" value="RGV19443.1"/>
    <property type="molecule type" value="Genomic_DNA"/>
</dbReference>
<dbReference type="SUPFAM" id="SSF55961">
    <property type="entry name" value="Bet v1-like"/>
    <property type="match status" value="1"/>
</dbReference>
<dbReference type="Proteomes" id="UP001212263">
    <property type="component" value="Unassembled WGS sequence"/>
</dbReference>
<dbReference type="Proteomes" id="UP000284434">
    <property type="component" value="Unassembled WGS sequence"/>
</dbReference>
<dbReference type="GeneID" id="61273557"/>
<dbReference type="AlphaFoldDB" id="A0A1Y3Y6S9"/>
<dbReference type="OMA" id="DNVNSRG"/>
<sequence>MRRKIELEYIFSSSVKVLFSRLSTPAGLSEWFADDVFQKGNQFIFIWNGSEQPATLVELKSNAVVRFRWDDAEEEDEYFEFNIHVEPLTGDVALIITDFADEDEVNDTIELWNKQMDILHRNLGA</sequence>
<dbReference type="Pfam" id="PF19569">
    <property type="entry name" value="START_2"/>
    <property type="match status" value="1"/>
</dbReference>
<organism evidence="6 9">
    <name type="scientific">Odoribacter splanchnicus</name>
    <dbReference type="NCBI Taxonomy" id="28118"/>
    <lineage>
        <taxon>Bacteria</taxon>
        <taxon>Pseudomonadati</taxon>
        <taxon>Bacteroidota</taxon>
        <taxon>Bacteroidia</taxon>
        <taxon>Bacteroidales</taxon>
        <taxon>Odoribacteraceae</taxon>
        <taxon>Odoribacter</taxon>
    </lineage>
</organism>
<dbReference type="EMBL" id="QRYC01000020">
    <property type="protein sequence ID" value="RGU55184.1"/>
    <property type="molecule type" value="Genomic_DNA"/>
</dbReference>
<dbReference type="EMBL" id="QSCO01000032">
    <property type="protein sequence ID" value="RGY03800.1"/>
    <property type="molecule type" value="Genomic_DNA"/>
</dbReference>
<dbReference type="Proteomes" id="UP000283426">
    <property type="component" value="Unassembled WGS sequence"/>
</dbReference>
<proteinExistence type="predicted"/>
<evidence type="ECO:0000313" key="9">
    <source>
        <dbReference type="Proteomes" id="UP000284434"/>
    </source>
</evidence>
<comment type="caution">
    <text evidence="6">The sequence shown here is derived from an EMBL/GenBank/DDBJ whole genome shotgun (WGS) entry which is preliminary data.</text>
</comment>
<dbReference type="EMBL" id="JAQMRD010000015">
    <property type="protein sequence ID" value="MDB9223758.1"/>
    <property type="molecule type" value="Genomic_DNA"/>
</dbReference>
<dbReference type="InterPro" id="IPR045736">
    <property type="entry name" value="START_2"/>
</dbReference>
<evidence type="ECO:0000313" key="6">
    <source>
        <dbReference type="EMBL" id="RGY03800.1"/>
    </source>
</evidence>
<reference evidence="7 8" key="1">
    <citation type="submission" date="2018-08" db="EMBL/GenBank/DDBJ databases">
        <title>A genome reference for cultivated species of the human gut microbiota.</title>
        <authorList>
            <person name="Zou Y."/>
            <person name="Xue W."/>
            <person name="Luo G."/>
        </authorList>
    </citation>
    <scope>NUCLEOTIDE SEQUENCE [LARGE SCALE GENOMIC DNA]</scope>
    <source>
        <strain evidence="5 7">AF14-6AC</strain>
        <strain evidence="4 8">AF16-14</strain>
        <strain evidence="6 9">OF03-11</strain>
    </source>
</reference>
<accession>A0A1Y3Y6S9</accession>
<dbReference type="Proteomes" id="UP001199750">
    <property type="component" value="Unassembled WGS sequence"/>
</dbReference>
<dbReference type="EMBL" id="JAKNDN010000016">
    <property type="protein sequence ID" value="MCG4960087.1"/>
    <property type="molecule type" value="Genomic_DNA"/>
</dbReference>
<evidence type="ECO:0000313" key="8">
    <source>
        <dbReference type="Proteomes" id="UP000284243"/>
    </source>
</evidence>
<reference evidence="2" key="2">
    <citation type="submission" date="2022-01" db="EMBL/GenBank/DDBJ databases">
        <title>Collection of gut derived symbiotic bacterial strains cultured from healthy donors.</title>
        <authorList>
            <person name="Lin H."/>
            <person name="Kohout C."/>
            <person name="Waligurski E."/>
            <person name="Pamer E.G."/>
        </authorList>
    </citation>
    <scope>NUCLEOTIDE SEQUENCE</scope>
    <source>
        <strain evidence="2">DFI.1.149</strain>
    </source>
</reference>
<evidence type="ECO:0000313" key="2">
    <source>
        <dbReference type="EMBL" id="MCG4960087.1"/>
    </source>
</evidence>
<dbReference type="RefSeq" id="WP_013610652.1">
    <property type="nucleotide sequence ID" value="NZ_BAABYK010000001.1"/>
</dbReference>
<evidence type="ECO:0000313" key="7">
    <source>
        <dbReference type="Proteomes" id="UP000283426"/>
    </source>
</evidence>
<feature type="domain" description="START-like" evidence="1">
    <location>
        <begin position="3"/>
        <end position="125"/>
    </location>
</feature>